<keyword evidence="6" id="KW-1185">Reference proteome</keyword>
<gene>
    <name evidence="5" type="ORF">SSDC_00295</name>
</gene>
<dbReference type="PANTHER" id="PTHR43085">
    <property type="entry name" value="HEXOKINASE FAMILY MEMBER"/>
    <property type="match status" value="1"/>
</dbReference>
<dbReference type="Proteomes" id="UP000015216">
    <property type="component" value="Chromosome"/>
</dbReference>
<reference evidence="5 6" key="1">
    <citation type="journal article" date="2013" name="Curr. Biol.">
        <title>Defensive bacteriome symbiont with a drastically reduced genome.</title>
        <authorList>
            <person name="Nakabachi A."/>
            <person name="Ueoka R."/>
            <person name="Oshima K."/>
            <person name="Teta R."/>
            <person name="Mangoni A."/>
            <person name="Gurgui M."/>
            <person name="Oldham N.J."/>
            <person name="van Echten-Deckert G."/>
            <person name="Okamura K."/>
            <person name="Yamamoto K."/>
            <person name="Inoue H."/>
            <person name="Ohkuma M."/>
            <person name="Hongoh Y."/>
            <person name="Miyagishima S.Y."/>
            <person name="Hattori M."/>
            <person name="Piel J."/>
            <person name="Fukatsu T."/>
        </authorList>
    </citation>
    <scope>NUCLEOTIDE SEQUENCE [LARGE SCALE GENOMIC DNA]</scope>
    <source>
        <strain evidence="5 6">DC</strain>
    </source>
</reference>
<dbReference type="KEGG" id="ssdc:SSDC_00295"/>
<dbReference type="Gene3D" id="3.40.1190.20">
    <property type="match status" value="1"/>
</dbReference>
<dbReference type="InterPro" id="IPR050306">
    <property type="entry name" value="PfkB_Carbo_kinase"/>
</dbReference>
<sequence length="312" mass="34994">MNSLICGSLAFDNIMRFEGKFSNSLLPDQLDKINVSFYSPTMKKEYGGCAGNIAYNLKLLNGNPLIVSILGKDGSSYLKHLKYLGISNKYIQKINSMFTAQCFIVTDVNNNQITIFHPGAMQLSYDDNCINNADIKIAIISPDNCCNMIKHIKKILKLKIPFIFDPGQSLSMFTKEELIKIIKKSSYIIVNEYESKLLVSKTSLSLQKINEQVKVLIVTRGELGSDIFLNNERKIKIPCVKADRIVDPTGCGDAFRSGVLFGIINNLDWYTTGRLSSLMGAIKISHQGGQKHCPSLSEIDQRFKEAFGYRYN</sequence>
<dbReference type="InterPro" id="IPR011611">
    <property type="entry name" value="PfkB_dom"/>
</dbReference>
<comment type="similarity">
    <text evidence="1">Belongs to the carbohydrate kinase PfkB family.</text>
</comment>
<evidence type="ECO:0000313" key="6">
    <source>
        <dbReference type="Proteomes" id="UP000015216"/>
    </source>
</evidence>
<evidence type="ECO:0000256" key="3">
    <source>
        <dbReference type="ARBA" id="ARBA00022777"/>
    </source>
</evidence>
<proteinExistence type="inferred from homology"/>
<dbReference type="OrthoDB" id="9779730at2"/>
<dbReference type="eggNOG" id="COG0524">
    <property type="taxonomic scope" value="Bacteria"/>
</dbReference>
<evidence type="ECO:0000313" key="5">
    <source>
        <dbReference type="EMBL" id="AGS06754.1"/>
    </source>
</evidence>
<dbReference type="RefSeq" id="WP_020915329.1">
    <property type="nucleotide sequence ID" value="NC_021885.1"/>
</dbReference>
<dbReference type="HOGENOM" id="CLU_027634_5_2_4"/>
<accession>S5R3H9</accession>
<keyword evidence="2" id="KW-0808">Transferase</keyword>
<dbReference type="PANTHER" id="PTHR43085:SF46">
    <property type="entry name" value="ADENOSINE KINASE"/>
    <property type="match status" value="1"/>
</dbReference>
<evidence type="ECO:0000259" key="4">
    <source>
        <dbReference type="Pfam" id="PF00294"/>
    </source>
</evidence>
<dbReference type="STRING" id="669502.SSDC_00295"/>
<dbReference type="GeneID" id="301552926"/>
<dbReference type="Pfam" id="PF00294">
    <property type="entry name" value="PfkB"/>
    <property type="match status" value="1"/>
</dbReference>
<evidence type="ECO:0000256" key="2">
    <source>
        <dbReference type="ARBA" id="ARBA00022679"/>
    </source>
</evidence>
<dbReference type="GO" id="GO:0016301">
    <property type="term" value="F:kinase activity"/>
    <property type="evidence" value="ECO:0007669"/>
    <property type="project" value="UniProtKB-KW"/>
</dbReference>
<evidence type="ECO:0000256" key="1">
    <source>
        <dbReference type="ARBA" id="ARBA00010688"/>
    </source>
</evidence>
<dbReference type="CDD" id="cd01942">
    <property type="entry name" value="ribokinase_group_A"/>
    <property type="match status" value="1"/>
</dbReference>
<dbReference type="EMBL" id="CP003468">
    <property type="protein sequence ID" value="AGS06754.1"/>
    <property type="molecule type" value="Genomic_DNA"/>
</dbReference>
<dbReference type="InterPro" id="IPR029056">
    <property type="entry name" value="Ribokinase-like"/>
</dbReference>
<dbReference type="AlphaFoldDB" id="S5R3H9"/>
<feature type="domain" description="Carbohydrate kinase PfkB" evidence="4">
    <location>
        <begin position="34"/>
        <end position="291"/>
    </location>
</feature>
<name>S5R3H9_9PROT</name>
<organism evidence="5 6">
    <name type="scientific">Candidatus Profftella armatura</name>
    <dbReference type="NCBI Taxonomy" id="669502"/>
    <lineage>
        <taxon>Bacteria</taxon>
        <taxon>Pseudomonadati</taxon>
        <taxon>Pseudomonadota</taxon>
        <taxon>Betaproteobacteria</taxon>
        <taxon>Candidatus Profftella</taxon>
    </lineage>
</organism>
<protein>
    <submittedName>
        <fullName evidence="5">Sugar kinase ribokinase family protein</fullName>
    </submittedName>
</protein>
<keyword evidence="3 5" id="KW-0418">Kinase</keyword>
<dbReference type="SUPFAM" id="SSF53613">
    <property type="entry name" value="Ribokinase-like"/>
    <property type="match status" value="1"/>
</dbReference>